<organism evidence="1 2">
    <name type="scientific">Catharanthus roseus</name>
    <name type="common">Madagascar periwinkle</name>
    <name type="synonym">Vinca rosea</name>
    <dbReference type="NCBI Taxonomy" id="4058"/>
    <lineage>
        <taxon>Eukaryota</taxon>
        <taxon>Viridiplantae</taxon>
        <taxon>Streptophyta</taxon>
        <taxon>Embryophyta</taxon>
        <taxon>Tracheophyta</taxon>
        <taxon>Spermatophyta</taxon>
        <taxon>Magnoliopsida</taxon>
        <taxon>eudicotyledons</taxon>
        <taxon>Gunneridae</taxon>
        <taxon>Pentapetalae</taxon>
        <taxon>asterids</taxon>
        <taxon>lamiids</taxon>
        <taxon>Gentianales</taxon>
        <taxon>Apocynaceae</taxon>
        <taxon>Rauvolfioideae</taxon>
        <taxon>Vinceae</taxon>
        <taxon>Catharanthinae</taxon>
        <taxon>Catharanthus</taxon>
    </lineage>
</organism>
<evidence type="ECO:0000313" key="2">
    <source>
        <dbReference type="Proteomes" id="UP001060085"/>
    </source>
</evidence>
<dbReference type="Proteomes" id="UP001060085">
    <property type="component" value="Linkage Group LG02"/>
</dbReference>
<evidence type="ECO:0000313" key="1">
    <source>
        <dbReference type="EMBL" id="KAI5677660.1"/>
    </source>
</evidence>
<dbReference type="EMBL" id="CM044702">
    <property type="protein sequence ID" value="KAI5677660.1"/>
    <property type="molecule type" value="Genomic_DNA"/>
</dbReference>
<accession>A0ACC0BYB1</accession>
<sequence length="329" mass="38356">MKKKINNLNISEELKDSLEKIFLDSEDSEDITSASEIDHISDSSDEETVCPCQQGVSESGKENSDSNDDYYKLISQFKDSDINALTHNHILEFLKSIKDQELRSRIIENLDDIPSSSTHSTQKEEEFIPNNNPYSMTEVYKLMKQRYEDSHKSPTTLNDLYGELNHLKDEIKMLKQINKNLDYLATKQPQEGETSSYAQVLSEEDNIPSYHTNTQKEMIFLLEHKDLQWKDNPWLLMNRYLDVASYAATSYKQRQYYEQILKESSCEITHFYPGGTKTGNIYNFSKIIIKRIISIEEWGISPLREKEFTIPGTKTILKYNYNDIYETIV</sequence>
<comment type="caution">
    <text evidence="1">The sequence shown here is derived from an EMBL/GenBank/DDBJ whole genome shotgun (WGS) entry which is preliminary data.</text>
</comment>
<name>A0ACC0BYB1_CATRO</name>
<gene>
    <name evidence="1" type="ORF">M9H77_08610</name>
</gene>
<proteinExistence type="predicted"/>
<protein>
    <submittedName>
        <fullName evidence="1">Uncharacterized protein</fullName>
    </submittedName>
</protein>
<reference evidence="2" key="1">
    <citation type="journal article" date="2023" name="Nat. Plants">
        <title>Single-cell RNA sequencing provides a high-resolution roadmap for understanding the multicellular compartmentation of specialized metabolism.</title>
        <authorList>
            <person name="Sun S."/>
            <person name="Shen X."/>
            <person name="Li Y."/>
            <person name="Li Y."/>
            <person name="Wang S."/>
            <person name="Li R."/>
            <person name="Zhang H."/>
            <person name="Shen G."/>
            <person name="Guo B."/>
            <person name="Wei J."/>
            <person name="Xu J."/>
            <person name="St-Pierre B."/>
            <person name="Chen S."/>
            <person name="Sun C."/>
        </authorList>
    </citation>
    <scope>NUCLEOTIDE SEQUENCE [LARGE SCALE GENOMIC DNA]</scope>
</reference>
<keyword evidence="2" id="KW-1185">Reference proteome</keyword>